<dbReference type="InterPro" id="IPR033136">
    <property type="entry name" value="DNA_ligase_CS"/>
</dbReference>
<dbReference type="NCBIfam" id="TIGR00575">
    <property type="entry name" value="dnlj"/>
    <property type="match status" value="1"/>
</dbReference>
<feature type="binding site" evidence="12">
    <location>
        <begin position="38"/>
        <end position="42"/>
    </location>
    <ligand>
        <name>NAD(+)</name>
        <dbReference type="ChEBI" id="CHEBI:57540"/>
    </ligand>
</feature>
<dbReference type="InterPro" id="IPR001357">
    <property type="entry name" value="BRCT_dom"/>
</dbReference>
<dbReference type="PIRSF" id="PIRSF001604">
    <property type="entry name" value="LigA"/>
    <property type="match status" value="1"/>
</dbReference>
<protein>
    <recommendedName>
        <fullName evidence="12">DNA ligase</fullName>
        <ecNumber evidence="12">6.5.1.2</ecNumber>
    </recommendedName>
    <alternativeName>
        <fullName evidence="12">Polydeoxyribonucleotide synthase [NAD(+)]</fullName>
    </alternativeName>
</protein>
<sequence length="672" mass="74583">MKSMKDHLAIGQEIESLRQRLEQHNYNYYVLDKPEITDSEYDALMKSLKALEAQYPEYDSPLSPTKRVGGEVLEGFTKITHEMPLLSLDNAFNAEDLREFDKRVKKEVSGDVSYVVEFKIDGLTVALKYVESNLVTGATRGNGVVGEEVTNNVKTIKSIPLKLKTEEAVDLVVRGEVFMPKQGFQKLNEAQILMGKEAFANPRNAAAGSLRQLDSKIAAARPLDIFVFEVISSSQNLSLTSHFESFEKLKAMGFKMVTPVKYDDIESVIQYCNQMIDERHQLPFEIDGLVIKVDDFEQRRHLGVTSKSPKWAIAYKFPAELAETVISEIRVQVGRTGVLTPLAEFNPVKVAGSIISRATLHNKAYIAEKDIRVGDTVYIQKAGDVIPAVVSVKLDQRPESAQAYEFPTKCPICETAVIQIEGEAAVRCPNEECPAKIKRKLTHFVSRSAMNIDGVGESVIDTLLENDLIESIPDLYCLSEKKEALIAIERLGEKSVENMLKAIEESKQNDLYRLIHGLGIPLIGEKAAKSLAQHFGSLTKLLEADFETLRNINDFGDKMAYSLLNTLSSSDFRLQIDRLKALGVDLKSQQTIDQEGVFSGKTVVVTGTMQKYTRDEIKSIIEAQGGKASGSVSKKTDMVVAGENAGSKEEKAKSLGIRIISEAEFEELLKKA</sequence>
<dbReference type="Gene3D" id="1.10.287.610">
    <property type="entry name" value="Helix hairpin bin"/>
    <property type="match status" value="1"/>
</dbReference>
<dbReference type="EC" id="6.5.1.2" evidence="12"/>
<feature type="binding site" evidence="12">
    <location>
        <position position="433"/>
    </location>
    <ligand>
        <name>Zn(2+)</name>
        <dbReference type="ChEBI" id="CHEBI:29105"/>
    </ligand>
</feature>
<dbReference type="Gene3D" id="2.40.50.140">
    <property type="entry name" value="Nucleic acid-binding proteins"/>
    <property type="match status" value="1"/>
</dbReference>
<dbReference type="HAMAP" id="MF_01588">
    <property type="entry name" value="DNA_ligase_A"/>
    <property type="match status" value="1"/>
</dbReference>
<dbReference type="SMART" id="SM00292">
    <property type="entry name" value="BRCT"/>
    <property type="match status" value="1"/>
</dbReference>
<keyword evidence="10 12" id="KW-0464">Manganese</keyword>
<evidence type="ECO:0000256" key="5">
    <source>
        <dbReference type="ARBA" id="ARBA00022763"/>
    </source>
</evidence>
<dbReference type="InterPro" id="IPR004149">
    <property type="entry name" value="Znf_DNAligase_C4"/>
</dbReference>
<evidence type="ECO:0000313" key="14">
    <source>
        <dbReference type="EMBL" id="MBF4695226.1"/>
    </source>
</evidence>
<dbReference type="Gene3D" id="6.20.10.30">
    <property type="match status" value="1"/>
</dbReference>
<dbReference type="CDD" id="cd00114">
    <property type="entry name" value="LIGANc"/>
    <property type="match status" value="1"/>
</dbReference>
<keyword evidence="4 12" id="KW-0479">Metal-binding</keyword>
<evidence type="ECO:0000256" key="6">
    <source>
        <dbReference type="ARBA" id="ARBA00022833"/>
    </source>
</evidence>
<evidence type="ECO:0000256" key="10">
    <source>
        <dbReference type="ARBA" id="ARBA00023211"/>
    </source>
</evidence>
<dbReference type="SMART" id="SM00532">
    <property type="entry name" value="LIGANc"/>
    <property type="match status" value="1"/>
</dbReference>
<dbReference type="InterPro" id="IPR004150">
    <property type="entry name" value="NAD_DNA_ligase_OB"/>
</dbReference>
<dbReference type="InterPro" id="IPR013840">
    <property type="entry name" value="DNAligase_N"/>
</dbReference>
<dbReference type="SUPFAM" id="SSF47781">
    <property type="entry name" value="RuvA domain 2-like"/>
    <property type="match status" value="1"/>
</dbReference>
<comment type="cofactor">
    <cofactor evidence="12">
        <name>Mg(2+)</name>
        <dbReference type="ChEBI" id="CHEBI:18420"/>
    </cofactor>
    <cofactor evidence="12">
        <name>Mn(2+)</name>
        <dbReference type="ChEBI" id="CHEBI:29035"/>
    </cofactor>
</comment>
<dbReference type="InterPro" id="IPR036420">
    <property type="entry name" value="BRCT_dom_sf"/>
</dbReference>
<keyword evidence="8 12" id="KW-0520">NAD</keyword>
<feature type="binding site" evidence="12">
    <location>
        <begin position="87"/>
        <end position="88"/>
    </location>
    <ligand>
        <name>NAD(+)</name>
        <dbReference type="ChEBI" id="CHEBI:57540"/>
    </ligand>
</feature>
<keyword evidence="5 12" id="KW-0227">DNA damage</keyword>
<feature type="binding site" evidence="12">
    <location>
        <position position="413"/>
    </location>
    <ligand>
        <name>Zn(2+)</name>
        <dbReference type="ChEBI" id="CHEBI:29105"/>
    </ligand>
</feature>
<dbReference type="SUPFAM" id="SSF52113">
    <property type="entry name" value="BRCT domain"/>
    <property type="match status" value="1"/>
</dbReference>
<evidence type="ECO:0000313" key="15">
    <source>
        <dbReference type="Proteomes" id="UP000614200"/>
    </source>
</evidence>
<evidence type="ECO:0000256" key="8">
    <source>
        <dbReference type="ARBA" id="ARBA00023027"/>
    </source>
</evidence>
<keyword evidence="6 12" id="KW-0862">Zinc</keyword>
<dbReference type="PANTHER" id="PTHR23389">
    <property type="entry name" value="CHROMOSOME TRANSMISSION FIDELITY FACTOR 18"/>
    <property type="match status" value="1"/>
</dbReference>
<evidence type="ECO:0000256" key="11">
    <source>
        <dbReference type="ARBA" id="ARBA00034005"/>
    </source>
</evidence>
<dbReference type="PROSITE" id="PS50172">
    <property type="entry name" value="BRCT"/>
    <property type="match status" value="1"/>
</dbReference>
<evidence type="ECO:0000256" key="3">
    <source>
        <dbReference type="ARBA" id="ARBA00022705"/>
    </source>
</evidence>
<dbReference type="InterPro" id="IPR013839">
    <property type="entry name" value="DNAligase_adenylation"/>
</dbReference>
<evidence type="ECO:0000256" key="4">
    <source>
        <dbReference type="ARBA" id="ARBA00022723"/>
    </source>
</evidence>
<dbReference type="Pfam" id="PF01653">
    <property type="entry name" value="DNA_ligase_aden"/>
    <property type="match status" value="1"/>
</dbReference>
<keyword evidence="2 12" id="KW-0436">Ligase</keyword>
<dbReference type="Pfam" id="PF03119">
    <property type="entry name" value="DNA_ligase_ZBD"/>
    <property type="match status" value="1"/>
</dbReference>
<evidence type="ECO:0000256" key="1">
    <source>
        <dbReference type="ARBA" id="ARBA00004067"/>
    </source>
</evidence>
<feature type="binding site" evidence="12">
    <location>
        <position position="117"/>
    </location>
    <ligand>
        <name>NAD(+)</name>
        <dbReference type="ChEBI" id="CHEBI:57540"/>
    </ligand>
</feature>
<dbReference type="Proteomes" id="UP000614200">
    <property type="component" value="Unassembled WGS sequence"/>
</dbReference>
<comment type="function">
    <text evidence="1 12">DNA ligase that catalyzes the formation of phosphodiester linkages between 5'-phosphoryl and 3'-hydroxyl groups in double-stranded DNA using NAD as a coenzyme and as the energy source for the reaction. It is essential for DNA replication and repair of damaged DNA.</text>
</comment>
<dbReference type="SUPFAM" id="SSF56091">
    <property type="entry name" value="DNA ligase/mRNA capping enzyme, catalytic domain"/>
    <property type="match status" value="1"/>
</dbReference>
<dbReference type="Gene3D" id="3.30.470.30">
    <property type="entry name" value="DNA ligase/mRNA capping enzyme"/>
    <property type="match status" value="1"/>
</dbReference>
<dbReference type="Pfam" id="PF00533">
    <property type="entry name" value="BRCT"/>
    <property type="match status" value="1"/>
</dbReference>
<keyword evidence="15" id="KW-1185">Reference proteome</keyword>
<feature type="binding site" evidence="12">
    <location>
        <position position="140"/>
    </location>
    <ligand>
        <name>NAD(+)</name>
        <dbReference type="ChEBI" id="CHEBI:57540"/>
    </ligand>
</feature>
<comment type="catalytic activity">
    <reaction evidence="11 12">
        <text>NAD(+) + (deoxyribonucleotide)n-3'-hydroxyl + 5'-phospho-(deoxyribonucleotide)m = (deoxyribonucleotide)n+m + AMP + beta-nicotinamide D-nucleotide.</text>
        <dbReference type="EC" id="6.5.1.2"/>
    </reaction>
</comment>
<dbReference type="SUPFAM" id="SSF50249">
    <property type="entry name" value="Nucleic acid-binding proteins"/>
    <property type="match status" value="1"/>
</dbReference>
<gene>
    <name evidence="12 14" type="primary">ligA</name>
    <name evidence="14" type="ORF">ISU02_19165</name>
</gene>
<dbReference type="NCBIfam" id="NF005932">
    <property type="entry name" value="PRK07956.1"/>
    <property type="match status" value="1"/>
</dbReference>
<dbReference type="InterPro" id="IPR010994">
    <property type="entry name" value="RuvA_2-like"/>
</dbReference>
<feature type="binding site" evidence="12">
    <location>
        <position position="292"/>
    </location>
    <ligand>
        <name>NAD(+)</name>
        <dbReference type="ChEBI" id="CHEBI:57540"/>
    </ligand>
</feature>
<keyword evidence="3 12" id="KW-0235">DNA replication</keyword>
<evidence type="ECO:0000256" key="9">
    <source>
        <dbReference type="ARBA" id="ARBA00023204"/>
    </source>
</evidence>
<dbReference type="PROSITE" id="PS01056">
    <property type="entry name" value="DNA_LIGASE_N2"/>
    <property type="match status" value="1"/>
</dbReference>
<name>A0ABR9ZXX8_9FIRM</name>
<dbReference type="InterPro" id="IPR012340">
    <property type="entry name" value="NA-bd_OB-fold"/>
</dbReference>
<dbReference type="SMART" id="SM00278">
    <property type="entry name" value="HhH1"/>
    <property type="match status" value="3"/>
</dbReference>
<dbReference type="CDD" id="cd17748">
    <property type="entry name" value="BRCT_DNA_ligase_like"/>
    <property type="match status" value="1"/>
</dbReference>
<dbReference type="InterPro" id="IPR001679">
    <property type="entry name" value="DNA_ligase"/>
</dbReference>
<keyword evidence="7 12" id="KW-0460">Magnesium</keyword>
<evidence type="ECO:0000256" key="12">
    <source>
        <dbReference type="HAMAP-Rule" id="MF_01588"/>
    </source>
</evidence>
<evidence type="ECO:0000259" key="13">
    <source>
        <dbReference type="PROSITE" id="PS50172"/>
    </source>
</evidence>
<organism evidence="14 15">
    <name type="scientific">Fusibacter ferrireducens</name>
    <dbReference type="NCBI Taxonomy" id="2785058"/>
    <lineage>
        <taxon>Bacteria</taxon>
        <taxon>Bacillati</taxon>
        <taxon>Bacillota</taxon>
        <taxon>Clostridia</taxon>
        <taxon>Eubacteriales</taxon>
        <taxon>Eubacteriales Family XII. Incertae Sedis</taxon>
        <taxon>Fusibacter</taxon>
    </lineage>
</organism>
<reference evidence="14 15" key="1">
    <citation type="submission" date="2020-11" db="EMBL/GenBank/DDBJ databases">
        <title>Fusibacter basophilias sp. nov.</title>
        <authorList>
            <person name="Qiu D."/>
        </authorList>
    </citation>
    <scope>NUCLEOTIDE SEQUENCE [LARGE SCALE GENOMIC DNA]</scope>
    <source>
        <strain evidence="14 15">Q10-2</strain>
    </source>
</reference>
<dbReference type="PANTHER" id="PTHR23389:SF9">
    <property type="entry name" value="DNA LIGASE"/>
    <property type="match status" value="1"/>
</dbReference>
<feature type="binding site" evidence="12">
    <location>
        <position position="316"/>
    </location>
    <ligand>
        <name>NAD(+)</name>
        <dbReference type="ChEBI" id="CHEBI:57540"/>
    </ligand>
</feature>
<keyword evidence="9 12" id="KW-0234">DNA repair</keyword>
<comment type="similarity">
    <text evidence="12">Belongs to the NAD-dependent DNA ligase family. LigA subfamily.</text>
</comment>
<dbReference type="InterPro" id="IPR041663">
    <property type="entry name" value="DisA/LigA_HHH"/>
</dbReference>
<proteinExistence type="inferred from homology"/>
<accession>A0ABR9ZXX8</accession>
<dbReference type="Pfam" id="PF12826">
    <property type="entry name" value="HHH_2"/>
    <property type="match status" value="1"/>
</dbReference>
<dbReference type="Pfam" id="PF03120">
    <property type="entry name" value="OB_DNA_ligase"/>
    <property type="match status" value="1"/>
</dbReference>
<feature type="binding site" evidence="12">
    <location>
        <position position="428"/>
    </location>
    <ligand>
        <name>Zn(2+)</name>
        <dbReference type="ChEBI" id="CHEBI:29105"/>
    </ligand>
</feature>
<comment type="caution">
    <text evidence="14">The sequence shown here is derived from an EMBL/GenBank/DDBJ whole genome shotgun (WGS) entry which is preliminary data.</text>
</comment>
<dbReference type="EMBL" id="JADKNH010000014">
    <property type="protein sequence ID" value="MBF4695226.1"/>
    <property type="molecule type" value="Genomic_DNA"/>
</dbReference>
<feature type="binding site" evidence="12">
    <location>
        <position position="410"/>
    </location>
    <ligand>
        <name>Zn(2+)</name>
        <dbReference type="ChEBI" id="CHEBI:29105"/>
    </ligand>
</feature>
<dbReference type="GO" id="GO:0003911">
    <property type="term" value="F:DNA ligase (NAD+) activity"/>
    <property type="evidence" value="ECO:0007669"/>
    <property type="project" value="UniProtKB-EC"/>
</dbReference>
<dbReference type="Gene3D" id="3.40.50.10190">
    <property type="entry name" value="BRCT domain"/>
    <property type="match status" value="1"/>
</dbReference>
<feature type="binding site" evidence="12">
    <location>
        <position position="176"/>
    </location>
    <ligand>
        <name>NAD(+)</name>
        <dbReference type="ChEBI" id="CHEBI:57540"/>
    </ligand>
</feature>
<dbReference type="Gene3D" id="1.10.150.20">
    <property type="entry name" value="5' to 3' exonuclease, C-terminal subdomain"/>
    <property type="match status" value="2"/>
</dbReference>
<dbReference type="InterPro" id="IPR003583">
    <property type="entry name" value="Hlx-hairpin-Hlx_DNA-bd_motif"/>
</dbReference>
<evidence type="ECO:0000256" key="7">
    <source>
        <dbReference type="ARBA" id="ARBA00022842"/>
    </source>
</evidence>
<dbReference type="Pfam" id="PF14520">
    <property type="entry name" value="HHH_5"/>
    <property type="match status" value="1"/>
</dbReference>
<feature type="active site" description="N6-AMP-lysine intermediate" evidence="12">
    <location>
        <position position="119"/>
    </location>
</feature>
<evidence type="ECO:0000256" key="2">
    <source>
        <dbReference type="ARBA" id="ARBA00022598"/>
    </source>
</evidence>
<feature type="domain" description="BRCT" evidence="13">
    <location>
        <begin position="593"/>
        <end position="672"/>
    </location>
</feature>